<dbReference type="Pfam" id="PF07593">
    <property type="entry name" value="UnbV_ASPIC"/>
    <property type="match status" value="1"/>
</dbReference>
<evidence type="ECO:0000313" key="5">
    <source>
        <dbReference type="Proteomes" id="UP000317835"/>
    </source>
</evidence>
<dbReference type="RefSeq" id="WP_145269035.1">
    <property type="nucleotide sequence ID" value="NZ_CP036426.1"/>
</dbReference>
<dbReference type="Gene3D" id="1.25.40.10">
    <property type="entry name" value="Tetratricopeptide repeat domain"/>
    <property type="match status" value="2"/>
</dbReference>
<evidence type="ECO:0000256" key="1">
    <source>
        <dbReference type="ARBA" id="ARBA00022729"/>
    </source>
</evidence>
<feature type="domain" description="ASPIC/UnbV" evidence="3">
    <location>
        <begin position="887"/>
        <end position="951"/>
    </location>
</feature>
<dbReference type="InterPro" id="IPR013517">
    <property type="entry name" value="FG-GAP"/>
</dbReference>
<evidence type="ECO:0000256" key="2">
    <source>
        <dbReference type="SAM" id="MobiDB-lite"/>
    </source>
</evidence>
<keyword evidence="5" id="KW-1185">Reference proteome</keyword>
<dbReference type="PANTHER" id="PTHR16026:SF0">
    <property type="entry name" value="CARTILAGE ACIDIC PROTEIN 1"/>
    <property type="match status" value="1"/>
</dbReference>
<dbReference type="PANTHER" id="PTHR16026">
    <property type="entry name" value="CARTILAGE ACIDIC PROTEIN 1"/>
    <property type="match status" value="1"/>
</dbReference>
<organism evidence="4 5">
    <name type="scientific">Tautonia plasticadhaerens</name>
    <dbReference type="NCBI Taxonomy" id="2527974"/>
    <lineage>
        <taxon>Bacteria</taxon>
        <taxon>Pseudomonadati</taxon>
        <taxon>Planctomycetota</taxon>
        <taxon>Planctomycetia</taxon>
        <taxon>Isosphaerales</taxon>
        <taxon>Isosphaeraceae</taxon>
        <taxon>Tautonia</taxon>
    </lineage>
</organism>
<feature type="compositionally biased region" description="Basic and acidic residues" evidence="2">
    <location>
        <begin position="980"/>
        <end position="990"/>
    </location>
</feature>
<dbReference type="PROSITE" id="PS51257">
    <property type="entry name" value="PROKAR_LIPOPROTEIN"/>
    <property type="match status" value="1"/>
</dbReference>
<dbReference type="InterPro" id="IPR011990">
    <property type="entry name" value="TPR-like_helical_dom_sf"/>
</dbReference>
<dbReference type="AlphaFoldDB" id="A0A518H0C7"/>
<name>A0A518H0C7_9BACT</name>
<dbReference type="OrthoDB" id="1488578at2"/>
<protein>
    <submittedName>
        <fullName evidence="4">ASPIC and UnbV</fullName>
    </submittedName>
</protein>
<dbReference type="InterPro" id="IPR011519">
    <property type="entry name" value="UnbV_ASPIC"/>
</dbReference>
<dbReference type="Proteomes" id="UP000317835">
    <property type="component" value="Chromosome"/>
</dbReference>
<dbReference type="InterPro" id="IPR027039">
    <property type="entry name" value="Crtac1"/>
</dbReference>
<evidence type="ECO:0000259" key="3">
    <source>
        <dbReference type="Pfam" id="PF07593"/>
    </source>
</evidence>
<dbReference type="KEGG" id="tpla:ElP_21460"/>
<keyword evidence="1" id="KW-0732">Signal</keyword>
<dbReference type="Pfam" id="PF13517">
    <property type="entry name" value="FG-GAP_3"/>
    <property type="match status" value="2"/>
</dbReference>
<evidence type="ECO:0000313" key="4">
    <source>
        <dbReference type="EMBL" id="QDV34261.1"/>
    </source>
</evidence>
<accession>A0A518H0C7</accession>
<dbReference type="SUPFAM" id="SSF69318">
    <property type="entry name" value="Integrin alpha N-terminal domain"/>
    <property type="match status" value="1"/>
</dbReference>
<proteinExistence type="predicted"/>
<dbReference type="EMBL" id="CP036426">
    <property type="protein sequence ID" value="QDV34261.1"/>
    <property type="molecule type" value="Genomic_DNA"/>
</dbReference>
<dbReference type="SUPFAM" id="SSF48452">
    <property type="entry name" value="TPR-like"/>
    <property type="match status" value="2"/>
</dbReference>
<feature type="region of interest" description="Disordered" evidence="2">
    <location>
        <begin position="958"/>
        <end position="990"/>
    </location>
</feature>
<reference evidence="4 5" key="1">
    <citation type="submission" date="2019-02" db="EMBL/GenBank/DDBJ databases">
        <title>Deep-cultivation of Planctomycetes and their phenomic and genomic characterization uncovers novel biology.</title>
        <authorList>
            <person name="Wiegand S."/>
            <person name="Jogler M."/>
            <person name="Boedeker C."/>
            <person name="Pinto D."/>
            <person name="Vollmers J."/>
            <person name="Rivas-Marin E."/>
            <person name="Kohn T."/>
            <person name="Peeters S.H."/>
            <person name="Heuer A."/>
            <person name="Rast P."/>
            <person name="Oberbeckmann S."/>
            <person name="Bunk B."/>
            <person name="Jeske O."/>
            <person name="Meyerdierks A."/>
            <person name="Storesund J.E."/>
            <person name="Kallscheuer N."/>
            <person name="Luecker S."/>
            <person name="Lage O.M."/>
            <person name="Pohl T."/>
            <person name="Merkel B.J."/>
            <person name="Hornburger P."/>
            <person name="Mueller R.-W."/>
            <person name="Bruemmer F."/>
            <person name="Labrenz M."/>
            <person name="Spormann A.M."/>
            <person name="Op den Camp H."/>
            <person name="Overmann J."/>
            <person name="Amann R."/>
            <person name="Jetten M.S.M."/>
            <person name="Mascher T."/>
            <person name="Medema M.H."/>
            <person name="Devos D.P."/>
            <person name="Kaster A.-K."/>
            <person name="Ovreas L."/>
            <person name="Rohde M."/>
            <person name="Galperin M.Y."/>
            <person name="Jogler C."/>
        </authorList>
    </citation>
    <scope>NUCLEOTIDE SEQUENCE [LARGE SCALE GENOMIC DNA]</scope>
    <source>
        <strain evidence="4 5">ElP</strain>
    </source>
</reference>
<sequence>MRRLLLVVAVLAGVSCCAGGWWGWRSWSARRYLEAIEGAKREASSGSVARARRTLEEAASRWPGRGEAEFLLGAVEQAMGRTEAAKAAWARVPGGSEFGPEAAMMLARVALAGDLMAEAERHLPRALEAEGPLGIEARESLLLLYKLQGRYEEARRLVRDGWVRYPDKVGTLQQLWHLDNANPIALEDHRRIVDRASRAAPEDDRVWLSRAHLANREARFDDSAAWLSKCLARRPEDPAVWRVALDRALAVQDPARAREALGHLPPGLVPPAEVLELRAWFASLAGDPEAERRALGRLVELDPGAIHAVDRLAGLASRLGEPGEVDRLRGRKGELDRLLERYLDRMFEPDPIEDAVELAGWAERLGRAFEARGWWELAGSLGEDEAEERRRAIARLDLLEGRRASAASLPELLADLEEMGTSIGPSDAPAIPGGPMPTFEDEAAEAGLTFTYASGKTPERQIPETMGGGVGLLDFDGDGLLDVFVVQGGTFPPDPDAPSTGDRLFRNRGDGTFEDATESSGIARLPAGYGHGVAVGDVDDDGDPDLFLTRWGSYALYRNNGDGTFGDATEASGLGGDRDWPTSAAFADLDGDGDLDLYVCHYLVWDPEHPRVCKEPDEEVVRLCNPGLFPSRPDHLYRNDDGRFVDVTAEAGIVDTHGRGMGVVANDFDGDGLIDLYVANDQTANFLWRNLGGMRFEESGQLAGVAASGHGGYQAGMGVSCGDPNGDGLPDLVVTNFYDEGTTFYQNLGRGIFNDSSARAGVSAATRSLLGFGIAFLDANNDGWDDLAQANGHVDDFRPESPYAMPAQLLLGGPSGRLVDAGGRAGEPWTVDRLGRAMAEGDLDNDGRMDLVLLSLDAPMALLRNRSGGIGRWATFALEGTGSGRDAVGARVTVSAGGRERVGWRVGGGSYQSSGDPRVHFGLGDADRVDSVEVRWPSGRVDRFGGLPVDSGFLIREGEPVPRPLPGFGAGGRASMGGRETADPGRIDDD</sequence>
<gene>
    <name evidence="4" type="ORF">ElP_21460</name>
</gene>
<dbReference type="Gene3D" id="2.130.10.130">
    <property type="entry name" value="Integrin alpha, N-terminal"/>
    <property type="match status" value="3"/>
</dbReference>
<dbReference type="InterPro" id="IPR028994">
    <property type="entry name" value="Integrin_alpha_N"/>
</dbReference>